<comment type="similarity">
    <text evidence="1 4">Belongs to the glycerate kinase type-1 family.</text>
</comment>
<dbReference type="SUPFAM" id="SSF110738">
    <property type="entry name" value="Glycerate kinase I"/>
    <property type="match status" value="1"/>
</dbReference>
<dbReference type="Gene3D" id="3.90.1510.10">
    <property type="entry name" value="Glycerate kinase, domain 2"/>
    <property type="match status" value="1"/>
</dbReference>
<reference evidence="5 6" key="1">
    <citation type="submission" date="2016-10" db="EMBL/GenBank/DDBJ databases">
        <authorList>
            <person name="de Groot N.N."/>
        </authorList>
    </citation>
    <scope>NUCLEOTIDE SEQUENCE [LARGE SCALE GENOMIC DNA]</scope>
    <source>
        <strain evidence="5 6">CGMCC 4.7037</strain>
    </source>
</reference>
<name>A0A1H6DHU0_9ACTN</name>
<dbReference type="OrthoDB" id="9774290at2"/>
<dbReference type="PIRSF" id="PIRSF006078">
    <property type="entry name" value="GlxK"/>
    <property type="match status" value="1"/>
</dbReference>
<protein>
    <submittedName>
        <fullName evidence="5">Glycerate kinase</fullName>
    </submittedName>
</protein>
<dbReference type="GO" id="GO:0008887">
    <property type="term" value="F:glycerate kinase activity"/>
    <property type="evidence" value="ECO:0007669"/>
    <property type="project" value="UniProtKB-UniRule"/>
</dbReference>
<dbReference type="RefSeq" id="WP_103957947.1">
    <property type="nucleotide sequence ID" value="NZ_FNVT01000005.1"/>
</dbReference>
<proteinExistence type="inferred from homology"/>
<dbReference type="AlphaFoldDB" id="A0A1H6DHU0"/>
<dbReference type="InterPro" id="IPR004381">
    <property type="entry name" value="Glycerate_kinase"/>
</dbReference>
<dbReference type="GO" id="GO:0031388">
    <property type="term" value="P:organic acid phosphorylation"/>
    <property type="evidence" value="ECO:0007669"/>
    <property type="project" value="UniProtKB-UniRule"/>
</dbReference>
<keyword evidence="6" id="KW-1185">Reference proteome</keyword>
<dbReference type="NCBIfam" id="TIGR00045">
    <property type="entry name" value="glycerate kinase"/>
    <property type="match status" value="1"/>
</dbReference>
<dbReference type="InterPro" id="IPR018197">
    <property type="entry name" value="Glycerate_kinase_RE-like"/>
</dbReference>
<evidence type="ECO:0000256" key="1">
    <source>
        <dbReference type="ARBA" id="ARBA00006284"/>
    </source>
</evidence>
<dbReference type="PANTHER" id="PTHR21599">
    <property type="entry name" value="GLYCERATE KINASE"/>
    <property type="match status" value="1"/>
</dbReference>
<dbReference type="Proteomes" id="UP000236732">
    <property type="component" value="Unassembled WGS sequence"/>
</dbReference>
<accession>A0A1H6DHU0</accession>
<dbReference type="EMBL" id="FNVT01000005">
    <property type="protein sequence ID" value="SEG84393.1"/>
    <property type="molecule type" value="Genomic_DNA"/>
</dbReference>
<dbReference type="PANTHER" id="PTHR21599:SF0">
    <property type="entry name" value="GLYCERATE KINASE"/>
    <property type="match status" value="1"/>
</dbReference>
<organism evidence="5 6">
    <name type="scientific">Nonomuraea solani</name>
    <dbReference type="NCBI Taxonomy" id="1144553"/>
    <lineage>
        <taxon>Bacteria</taxon>
        <taxon>Bacillati</taxon>
        <taxon>Actinomycetota</taxon>
        <taxon>Actinomycetes</taxon>
        <taxon>Streptosporangiales</taxon>
        <taxon>Streptosporangiaceae</taxon>
        <taxon>Nonomuraea</taxon>
    </lineage>
</organism>
<evidence type="ECO:0000256" key="3">
    <source>
        <dbReference type="ARBA" id="ARBA00022777"/>
    </source>
</evidence>
<evidence type="ECO:0000256" key="4">
    <source>
        <dbReference type="PIRNR" id="PIRNR006078"/>
    </source>
</evidence>
<gene>
    <name evidence="5" type="ORF">SAMN05444920_105362</name>
</gene>
<dbReference type="Pfam" id="PF02595">
    <property type="entry name" value="Gly_kinase"/>
    <property type="match status" value="1"/>
</dbReference>
<dbReference type="InterPro" id="IPR036129">
    <property type="entry name" value="Glycerate_kinase_sf"/>
</dbReference>
<evidence type="ECO:0000313" key="5">
    <source>
        <dbReference type="EMBL" id="SEG84393.1"/>
    </source>
</evidence>
<keyword evidence="3 4" id="KW-0418">Kinase</keyword>
<evidence type="ECO:0000313" key="6">
    <source>
        <dbReference type="Proteomes" id="UP000236732"/>
    </source>
</evidence>
<evidence type="ECO:0000256" key="2">
    <source>
        <dbReference type="ARBA" id="ARBA00022679"/>
    </source>
</evidence>
<dbReference type="Gene3D" id="3.40.50.10350">
    <property type="entry name" value="Glycerate kinase, domain 1"/>
    <property type="match status" value="1"/>
</dbReference>
<dbReference type="InterPro" id="IPR018193">
    <property type="entry name" value="Glyc_kinase_flavodox-like_fold"/>
</dbReference>
<keyword evidence="2 4" id="KW-0808">Transferase</keyword>
<sequence length="386" mass="38637">MVQHVLVAPDKFKGSLTAAEVASRVSAGLGVPTVELPVADGGDGTVDAAVAGGFERVGIEVTGPTGERIAASYAWHPTDGTAVVELAEASGLRRLPGGREPLTATSYGTGELIADAVRRGAKRVVLGLGGSACTDGGAGMAQALGARLLDTEGRELARGGAALRELAKIDMSGFLDVSGVEFVVASDVDNPLLGPHGAAAVYGPQKGATPEDVKTLEGALSRLAAVAAFTHGLMGAVEHDDIPRAMGVAGAPGAGAAGGVGFAALAFLHAELRPGIGYLLDLLGFGEAVRGARLVITGEGSLDEQSLRGKAPVGVAQAAARAGVPVVAVCGRRTLTDEQVRAAGIEAAYALTDLEPDPAQCMAQAGPLLERLAARLAADRLPEGDG</sequence>